<dbReference type="eggNOG" id="arCOG12651">
    <property type="taxonomic scope" value="Archaea"/>
</dbReference>
<dbReference type="InterPro" id="IPR013783">
    <property type="entry name" value="Ig-like_fold"/>
</dbReference>
<sequence length="426" mass="47138">MGIRVVGMKEEARYGVAESAPDFHQEVSKAKASLNSTPNTKSSGSRMKKKARAGVYKPTANIEGEVDLKRIGHYLKAFLDNYHFTDGGSNPNVHEFWGGENNKLSSFTLWVTFDIFEKTIVGSLLDNFKMEVSDEYMKFTADFVYKTEESDEIENIELYKVKLLDGDWALMFYDVSVEIDENAPPGIVSSFSFDGKNNINVDKTIGLGSRGPQRKAAAQGRDISISFVSTLERETLELIQKAEYGEVGTEPSECKLCKIPLKLICNVCEDTTDRLEITFPECIFAVDYELSEADEIEVTFNLDAMGTGYATKLDGTRVLTDMYCRLVNDQPEIKSGEGVTSATVRLTVKDDNNQPVASNAVTIVNRVTDESYEATTGSAGGCSFNDVEPGRYDVIVEGYDVVAGSIISVNDDEESFDITVEEIEED</sequence>
<dbReference type="Gene3D" id="2.60.40.10">
    <property type="entry name" value="Immunoglobulins"/>
    <property type="match status" value="1"/>
</dbReference>
<reference evidence="2 3" key="1">
    <citation type="journal article" date="2010" name="PLoS ONE">
        <title>The genome sequence of the rumen methanogen Methanobrevibacter ruminantium reveals new possibilities for controlling ruminant methane emissions.</title>
        <authorList>
            <person name="Leahy S.C."/>
            <person name="Kelly W.J."/>
            <person name="Altermann E."/>
            <person name="Ronimus R.S."/>
            <person name="Yeoman C.J."/>
            <person name="Pacheco D.M."/>
            <person name="Li D."/>
            <person name="Kong Z."/>
            <person name="McTavish S."/>
            <person name="Sang C."/>
            <person name="Lambie S.C."/>
            <person name="Janssen P.H."/>
            <person name="Dey D."/>
            <person name="Attwood G.T."/>
        </authorList>
    </citation>
    <scope>NUCLEOTIDE SEQUENCE [LARGE SCALE GENOMIC DNA]</scope>
    <source>
        <strain evidence="3">ATCC 35063 / DSM 1093 / JCM 13430 / OCM 146 / M1</strain>
    </source>
</reference>
<protein>
    <submittedName>
        <fullName evidence="2">Phage-related protein</fullName>
    </submittedName>
</protein>
<dbReference type="Pfam" id="PF18906">
    <property type="entry name" value="Phage_tube_2"/>
    <property type="match status" value="1"/>
</dbReference>
<dbReference type="Proteomes" id="UP000008680">
    <property type="component" value="Chromosome"/>
</dbReference>
<dbReference type="PATRIC" id="fig|634498.28.peg.316"/>
<dbReference type="KEGG" id="mru:mru_0313"/>
<evidence type="ECO:0000256" key="1">
    <source>
        <dbReference type="SAM" id="MobiDB-lite"/>
    </source>
</evidence>
<feature type="region of interest" description="Disordered" evidence="1">
    <location>
        <begin position="30"/>
        <end position="50"/>
    </location>
</feature>
<keyword evidence="3" id="KW-1185">Reference proteome</keyword>
<evidence type="ECO:0000313" key="3">
    <source>
        <dbReference type="Proteomes" id="UP000008680"/>
    </source>
</evidence>
<proteinExistence type="predicted"/>
<dbReference type="HOGENOM" id="CLU_643429_0_0_2"/>
<organism evidence="2 3">
    <name type="scientific">Methanobrevibacter ruminantium (strain ATCC 35063 / DSM 1093 / JCM 13430 / OCM 146 / M1)</name>
    <name type="common">Methanobacterium ruminantium</name>
    <dbReference type="NCBI Taxonomy" id="634498"/>
    <lineage>
        <taxon>Archaea</taxon>
        <taxon>Methanobacteriati</taxon>
        <taxon>Methanobacteriota</taxon>
        <taxon>Methanomada group</taxon>
        <taxon>Methanobacteria</taxon>
        <taxon>Methanobacteriales</taxon>
        <taxon>Methanobacteriaceae</taxon>
        <taxon>Methanobrevibacter</taxon>
    </lineage>
</organism>
<dbReference type="GeneID" id="8769953"/>
<dbReference type="InterPro" id="IPR044000">
    <property type="entry name" value="Phage_tube_2"/>
</dbReference>
<gene>
    <name evidence="2" type="ordered locus">mru_0313</name>
</gene>
<dbReference type="RefSeq" id="WP_012955121.1">
    <property type="nucleotide sequence ID" value="NC_013790.1"/>
</dbReference>
<dbReference type="STRING" id="634498.mru_0313"/>
<dbReference type="InterPro" id="IPR013784">
    <property type="entry name" value="Carb-bd-like_fold"/>
</dbReference>
<dbReference type="GO" id="GO:0030246">
    <property type="term" value="F:carbohydrate binding"/>
    <property type="evidence" value="ECO:0007669"/>
    <property type="project" value="InterPro"/>
</dbReference>
<accession>D3DZY9</accession>
<dbReference type="AlphaFoldDB" id="D3DZY9"/>
<dbReference type="Pfam" id="PF13620">
    <property type="entry name" value="CarboxypepD_reg"/>
    <property type="match status" value="1"/>
</dbReference>
<dbReference type="EMBL" id="CP001719">
    <property type="protein sequence ID" value="ADC46165.1"/>
    <property type="molecule type" value="Genomic_DNA"/>
</dbReference>
<name>D3DZY9_METRM</name>
<dbReference type="SUPFAM" id="SSF49452">
    <property type="entry name" value="Starch-binding domain-like"/>
    <property type="match status" value="1"/>
</dbReference>
<evidence type="ECO:0000313" key="2">
    <source>
        <dbReference type="EMBL" id="ADC46165.1"/>
    </source>
</evidence>
<dbReference type="OrthoDB" id="78137at2157"/>
<feature type="compositionally biased region" description="Polar residues" evidence="1">
    <location>
        <begin position="33"/>
        <end position="45"/>
    </location>
</feature>